<dbReference type="OrthoDB" id="10012494at2759"/>
<feature type="compositionally biased region" description="Polar residues" evidence="1">
    <location>
        <begin position="193"/>
        <end position="204"/>
    </location>
</feature>
<dbReference type="GeneID" id="20245821"/>
<gene>
    <name evidence="2" type="ORF">LOTGIDRAFT_205260</name>
</gene>
<organism evidence="2 3">
    <name type="scientific">Lottia gigantea</name>
    <name type="common">Giant owl limpet</name>
    <dbReference type="NCBI Taxonomy" id="225164"/>
    <lineage>
        <taxon>Eukaryota</taxon>
        <taxon>Metazoa</taxon>
        <taxon>Spiralia</taxon>
        <taxon>Lophotrochozoa</taxon>
        <taxon>Mollusca</taxon>
        <taxon>Gastropoda</taxon>
        <taxon>Patellogastropoda</taxon>
        <taxon>Lottioidea</taxon>
        <taxon>Lottiidae</taxon>
        <taxon>Lottia</taxon>
    </lineage>
</organism>
<dbReference type="AlphaFoldDB" id="V4A5K7"/>
<feature type="compositionally biased region" description="Polar residues" evidence="1">
    <location>
        <begin position="293"/>
        <end position="308"/>
    </location>
</feature>
<accession>V4A5K7</accession>
<protein>
    <submittedName>
        <fullName evidence="2">Uncharacterized protein</fullName>
    </submittedName>
</protein>
<dbReference type="PANTHER" id="PTHR31097">
    <property type="entry name" value="SI:DKEY-276J7.1"/>
    <property type="match status" value="1"/>
</dbReference>
<dbReference type="Proteomes" id="UP000030746">
    <property type="component" value="Unassembled WGS sequence"/>
</dbReference>
<feature type="compositionally biased region" description="Basic and acidic residues" evidence="1">
    <location>
        <begin position="254"/>
        <end position="269"/>
    </location>
</feature>
<feature type="region of interest" description="Disordered" evidence="1">
    <location>
        <begin position="242"/>
        <end position="308"/>
    </location>
</feature>
<reference evidence="2 3" key="1">
    <citation type="journal article" date="2013" name="Nature">
        <title>Insights into bilaterian evolution from three spiralian genomes.</title>
        <authorList>
            <person name="Simakov O."/>
            <person name="Marletaz F."/>
            <person name="Cho S.J."/>
            <person name="Edsinger-Gonzales E."/>
            <person name="Havlak P."/>
            <person name="Hellsten U."/>
            <person name="Kuo D.H."/>
            <person name="Larsson T."/>
            <person name="Lv J."/>
            <person name="Arendt D."/>
            <person name="Savage R."/>
            <person name="Osoegawa K."/>
            <person name="de Jong P."/>
            <person name="Grimwood J."/>
            <person name="Chapman J.A."/>
            <person name="Shapiro H."/>
            <person name="Aerts A."/>
            <person name="Otillar R.P."/>
            <person name="Terry A.Y."/>
            <person name="Boore J.L."/>
            <person name="Grigoriev I.V."/>
            <person name="Lindberg D.R."/>
            <person name="Seaver E.C."/>
            <person name="Weisblat D.A."/>
            <person name="Putnam N.H."/>
            <person name="Rokhsar D.S."/>
        </authorList>
    </citation>
    <scope>NUCLEOTIDE SEQUENCE [LARGE SCALE GENOMIC DNA]</scope>
</reference>
<dbReference type="KEGG" id="lgi:LOTGIDRAFT_205260"/>
<evidence type="ECO:0000313" key="3">
    <source>
        <dbReference type="Proteomes" id="UP000030746"/>
    </source>
</evidence>
<dbReference type="HOGENOM" id="CLU_903951_0_0_1"/>
<keyword evidence="3" id="KW-1185">Reference proteome</keyword>
<proteinExistence type="predicted"/>
<dbReference type="RefSeq" id="XP_009050115.1">
    <property type="nucleotide sequence ID" value="XM_009051867.1"/>
</dbReference>
<evidence type="ECO:0000256" key="1">
    <source>
        <dbReference type="SAM" id="MobiDB-lite"/>
    </source>
</evidence>
<dbReference type="EMBL" id="KB201075">
    <property type="protein sequence ID" value="ESO99208.1"/>
    <property type="molecule type" value="Genomic_DNA"/>
</dbReference>
<dbReference type="CTD" id="20245821"/>
<dbReference type="STRING" id="225164.V4A5K7"/>
<sequence length="308" mass="35187">MATNKNINECGWFYHAPAKREEKPDPAPTPYISQIPGLSEYEDDQPTQPQGLYFKDTDSKFIRLSKQGGRKDLLVFKDNKQTENKEPQGYPKVDWFYLADNAREDAAIQEPKKPHQFLLPEYMVYDSYVPSCVEGTSPSPDGSRRQGSRVPYACDKQTIFQSEGNDVTDKRVKIPEARQPGFGVRNSKPVKVQQHTSKTPNGSNMMKDHGRIVYFRITEGDKLAQMHHILAYDYERQWHEEMKKSHDQQAPAKLKGEHPIPSEYDDKYGKKAAPKKTSPAVSPTSRRGDSAKKQTTQNTESEMFKLSN</sequence>
<feature type="region of interest" description="Disordered" evidence="1">
    <location>
        <begin position="179"/>
        <end position="205"/>
    </location>
</feature>
<dbReference type="PANTHER" id="PTHR31097:SF2">
    <property type="entry name" value="CHROMOSOME 7 OPEN READING FRAME 57"/>
    <property type="match status" value="1"/>
</dbReference>
<dbReference type="Pfam" id="PF17662">
    <property type="entry name" value="DUF5524"/>
    <property type="match status" value="1"/>
</dbReference>
<dbReference type="OMA" id="MVYEEFH"/>
<name>V4A5K7_LOTGI</name>
<evidence type="ECO:0000313" key="2">
    <source>
        <dbReference type="EMBL" id="ESO99208.1"/>
    </source>
</evidence>
<dbReference type="InterPro" id="IPR040247">
    <property type="entry name" value="DUF5524"/>
</dbReference>